<keyword evidence="5" id="KW-1185">Reference proteome</keyword>
<evidence type="ECO:0000313" key="4">
    <source>
        <dbReference type="EMBL" id="GAA2020094.1"/>
    </source>
</evidence>
<feature type="signal peptide" evidence="3">
    <location>
        <begin position="1"/>
        <end position="29"/>
    </location>
</feature>
<gene>
    <name evidence="4" type="ORF">GCM10009839_15890</name>
</gene>
<proteinExistence type="predicted"/>
<feature type="chain" id="PRO_5045832569" description="DUF916 domain-containing protein" evidence="3">
    <location>
        <begin position="30"/>
        <end position="390"/>
    </location>
</feature>
<feature type="region of interest" description="Disordered" evidence="1">
    <location>
        <begin position="356"/>
        <end position="390"/>
    </location>
</feature>
<keyword evidence="2" id="KW-1133">Transmembrane helix</keyword>
<organism evidence="4 5">
    <name type="scientific">Catenulispora yoronensis</name>
    <dbReference type="NCBI Taxonomy" id="450799"/>
    <lineage>
        <taxon>Bacteria</taxon>
        <taxon>Bacillati</taxon>
        <taxon>Actinomycetota</taxon>
        <taxon>Actinomycetes</taxon>
        <taxon>Catenulisporales</taxon>
        <taxon>Catenulisporaceae</taxon>
        <taxon>Catenulispora</taxon>
    </lineage>
</organism>
<feature type="compositionally biased region" description="Polar residues" evidence="1">
    <location>
        <begin position="373"/>
        <end position="390"/>
    </location>
</feature>
<keyword evidence="2" id="KW-0472">Membrane</keyword>
<reference evidence="5" key="1">
    <citation type="journal article" date="2019" name="Int. J. Syst. Evol. Microbiol.">
        <title>The Global Catalogue of Microorganisms (GCM) 10K type strain sequencing project: providing services to taxonomists for standard genome sequencing and annotation.</title>
        <authorList>
            <consortium name="The Broad Institute Genomics Platform"/>
            <consortium name="The Broad Institute Genome Sequencing Center for Infectious Disease"/>
            <person name="Wu L."/>
            <person name="Ma J."/>
        </authorList>
    </citation>
    <scope>NUCLEOTIDE SEQUENCE [LARGE SCALE GENOMIC DNA]</scope>
    <source>
        <strain evidence="5">JCM 16014</strain>
    </source>
</reference>
<sequence>MVGNSVGRRGTRRAAGLLAAALAAGALVAAGAGPGFALGPSPSPAPPGSSPSAGQNDPSRAAHPNDSWWVQPAPSAGAAGDSRQYFILEGRPGTTLQDGLAISNYTDHPITYYVYGADGYNTPKDGQFALRDHGYPMTGVGTWIRPAFPTVTVPARTSTVVPVTVVIPADATPGDHVGGVSGMDSAVEAVQQQGNVRVGIKRVVAARLYLHVDGATMGGLTVTGLKVSGSASFPAYVRDSDGIVTATVTNSGNLLQTPKAHLRATGMFGTLIDKTVQLPQILPGQSIDFAQVWKNLPPFEIGTVHLDVTDDTVAPAVASSASASLTFVPWLTILLVALVVALAVAAYVFWRRRGDPPPVRRTRRTRPGRPSPANRSGSGGQRQTSKAAAP</sequence>
<evidence type="ECO:0008006" key="6">
    <source>
        <dbReference type="Google" id="ProtNLM"/>
    </source>
</evidence>
<evidence type="ECO:0000256" key="1">
    <source>
        <dbReference type="SAM" id="MobiDB-lite"/>
    </source>
</evidence>
<dbReference type="RefSeq" id="WP_344664856.1">
    <property type="nucleotide sequence ID" value="NZ_BAAAQN010000006.1"/>
</dbReference>
<name>A0ABP5FCY1_9ACTN</name>
<evidence type="ECO:0000256" key="2">
    <source>
        <dbReference type="SAM" id="Phobius"/>
    </source>
</evidence>
<accession>A0ABP5FCY1</accession>
<protein>
    <recommendedName>
        <fullName evidence="6">DUF916 domain-containing protein</fullName>
    </recommendedName>
</protein>
<comment type="caution">
    <text evidence="4">The sequence shown here is derived from an EMBL/GenBank/DDBJ whole genome shotgun (WGS) entry which is preliminary data.</text>
</comment>
<keyword evidence="3" id="KW-0732">Signal</keyword>
<keyword evidence="2" id="KW-0812">Transmembrane</keyword>
<dbReference type="Proteomes" id="UP001500751">
    <property type="component" value="Unassembled WGS sequence"/>
</dbReference>
<evidence type="ECO:0000256" key="3">
    <source>
        <dbReference type="SAM" id="SignalP"/>
    </source>
</evidence>
<dbReference type="EMBL" id="BAAAQN010000006">
    <property type="protein sequence ID" value="GAA2020094.1"/>
    <property type="molecule type" value="Genomic_DNA"/>
</dbReference>
<feature type="region of interest" description="Disordered" evidence="1">
    <location>
        <begin position="39"/>
        <end position="76"/>
    </location>
</feature>
<evidence type="ECO:0000313" key="5">
    <source>
        <dbReference type="Proteomes" id="UP001500751"/>
    </source>
</evidence>
<feature type="transmembrane region" description="Helical" evidence="2">
    <location>
        <begin position="327"/>
        <end position="350"/>
    </location>
</feature>